<organism evidence="1 2">
    <name type="scientific">Pedobacter changchengzhani</name>
    <dbReference type="NCBI Taxonomy" id="2529274"/>
    <lineage>
        <taxon>Bacteria</taxon>
        <taxon>Pseudomonadati</taxon>
        <taxon>Bacteroidota</taxon>
        <taxon>Sphingobacteriia</taxon>
        <taxon>Sphingobacteriales</taxon>
        <taxon>Sphingobacteriaceae</taxon>
        <taxon>Pedobacter</taxon>
    </lineage>
</organism>
<dbReference type="InterPro" id="IPR011467">
    <property type="entry name" value="DUF1573"/>
</dbReference>
<dbReference type="EMBL" id="SJCY01000004">
    <property type="protein sequence ID" value="TDG36604.1"/>
    <property type="molecule type" value="Genomic_DNA"/>
</dbReference>
<dbReference type="AlphaFoldDB" id="A0A4R5MLN8"/>
<dbReference type="Proteomes" id="UP000295668">
    <property type="component" value="Unassembled WGS sequence"/>
</dbReference>
<name>A0A4R5MLN8_9SPHI</name>
<proteinExistence type="predicted"/>
<gene>
    <name evidence="1" type="ORF">EZJ43_08825</name>
</gene>
<dbReference type="Gene3D" id="2.60.40.10">
    <property type="entry name" value="Immunoglobulins"/>
    <property type="match status" value="1"/>
</dbReference>
<sequence>MKRYILVFLFVLPMLNACVDLRKEKTTVEVIDNNRHYYPIQMGQKLEILFHVKNTGKHPLIISDIITSCGCLVLSKSNINNIPSGDEAVLSLTYNSAKNVGYVKHYITLYGNFLTDVKQELIFDVNVVPDALYTKDYEELYKEEKEKYGDVKSLVDGNANNQGYYMGDH</sequence>
<keyword evidence="2" id="KW-1185">Reference proteome</keyword>
<reference evidence="1 2" key="1">
    <citation type="submission" date="2019-02" db="EMBL/GenBank/DDBJ databases">
        <title>Pedobacter sp. nov., a novel speices isolated from soil of pinguins habitat in Antarcitica.</title>
        <authorList>
            <person name="He R.-H."/>
        </authorList>
    </citation>
    <scope>NUCLEOTIDE SEQUENCE [LARGE SCALE GENOMIC DNA]</scope>
    <source>
        <strain evidence="1 2">E01020</strain>
    </source>
</reference>
<comment type="caution">
    <text evidence="1">The sequence shown here is derived from an EMBL/GenBank/DDBJ whole genome shotgun (WGS) entry which is preliminary data.</text>
</comment>
<accession>A0A4R5MLN8</accession>
<dbReference type="InterPro" id="IPR013783">
    <property type="entry name" value="Ig-like_fold"/>
</dbReference>
<dbReference type="RefSeq" id="WP_133262333.1">
    <property type="nucleotide sequence ID" value="NZ_SJCY01000004.1"/>
</dbReference>
<dbReference type="OrthoDB" id="1033173at2"/>
<dbReference type="Pfam" id="PF07610">
    <property type="entry name" value="DUF1573"/>
    <property type="match status" value="1"/>
</dbReference>
<protein>
    <submittedName>
        <fullName evidence="1">DUF1573 domain-containing protein</fullName>
    </submittedName>
</protein>
<evidence type="ECO:0000313" key="2">
    <source>
        <dbReference type="Proteomes" id="UP000295668"/>
    </source>
</evidence>
<evidence type="ECO:0000313" key="1">
    <source>
        <dbReference type="EMBL" id="TDG36604.1"/>
    </source>
</evidence>